<evidence type="ECO:0000256" key="2">
    <source>
        <dbReference type="ARBA" id="ARBA00005028"/>
    </source>
</evidence>
<proteinExistence type="inferred from homology"/>
<dbReference type="PROSITE" id="PS00545">
    <property type="entry name" value="ALDOSE_1_EPIMERASE"/>
    <property type="match status" value="1"/>
</dbReference>
<evidence type="ECO:0000256" key="6">
    <source>
        <dbReference type="ARBA" id="ARBA00023235"/>
    </source>
</evidence>
<dbReference type="RefSeq" id="WP_377051825.1">
    <property type="nucleotide sequence ID" value="NZ_JBHLVZ010000043.1"/>
</dbReference>
<evidence type="ECO:0000256" key="4">
    <source>
        <dbReference type="ARBA" id="ARBA00013185"/>
    </source>
</evidence>
<dbReference type="PANTHER" id="PTHR10091">
    <property type="entry name" value="ALDOSE-1-EPIMERASE"/>
    <property type="match status" value="1"/>
</dbReference>
<organism evidence="9 10">
    <name type="scientific">Muricoccus vinaceus</name>
    <dbReference type="NCBI Taxonomy" id="424704"/>
    <lineage>
        <taxon>Bacteria</taxon>
        <taxon>Pseudomonadati</taxon>
        <taxon>Pseudomonadota</taxon>
        <taxon>Alphaproteobacteria</taxon>
        <taxon>Acetobacterales</taxon>
        <taxon>Roseomonadaceae</taxon>
        <taxon>Muricoccus</taxon>
    </lineage>
</organism>
<comment type="caution">
    <text evidence="9">The sequence shown here is derived from an EMBL/GenBank/DDBJ whole genome shotgun (WGS) entry which is preliminary data.</text>
</comment>
<keyword evidence="7 8" id="KW-0119">Carbohydrate metabolism</keyword>
<dbReference type="Pfam" id="PF01263">
    <property type="entry name" value="Aldose_epim"/>
    <property type="match status" value="1"/>
</dbReference>
<dbReference type="GO" id="GO:0016853">
    <property type="term" value="F:isomerase activity"/>
    <property type="evidence" value="ECO:0007669"/>
    <property type="project" value="UniProtKB-KW"/>
</dbReference>
<keyword evidence="6 8" id="KW-0413">Isomerase</keyword>
<dbReference type="EMBL" id="JBHLVZ010000043">
    <property type="protein sequence ID" value="MFC0386901.1"/>
    <property type="molecule type" value="Genomic_DNA"/>
</dbReference>
<dbReference type="PANTHER" id="PTHR10091:SF0">
    <property type="entry name" value="GALACTOSE MUTAROTASE"/>
    <property type="match status" value="1"/>
</dbReference>
<gene>
    <name evidence="9" type="ORF">ACFFIC_15290</name>
</gene>
<evidence type="ECO:0000313" key="9">
    <source>
        <dbReference type="EMBL" id="MFC0386901.1"/>
    </source>
</evidence>
<protein>
    <recommendedName>
        <fullName evidence="5 8">Aldose 1-epimerase</fullName>
        <ecNumber evidence="4 8">5.1.3.3</ecNumber>
    </recommendedName>
</protein>
<name>A0ABV6ITG8_9PROT</name>
<dbReference type="InterPro" id="IPR008183">
    <property type="entry name" value="Aldose_1/G6P_1-epimerase"/>
</dbReference>
<dbReference type="CDD" id="cd09019">
    <property type="entry name" value="galactose_mutarotase_like"/>
    <property type="match status" value="1"/>
</dbReference>
<comment type="similarity">
    <text evidence="3 8">Belongs to the aldose epimerase family.</text>
</comment>
<dbReference type="SUPFAM" id="SSF74650">
    <property type="entry name" value="Galactose mutarotase-like"/>
    <property type="match status" value="1"/>
</dbReference>
<dbReference type="PIRSF" id="PIRSF005096">
    <property type="entry name" value="GALM"/>
    <property type="match status" value="1"/>
</dbReference>
<evidence type="ECO:0000313" key="10">
    <source>
        <dbReference type="Proteomes" id="UP001589789"/>
    </source>
</evidence>
<evidence type="ECO:0000256" key="5">
    <source>
        <dbReference type="ARBA" id="ARBA00014165"/>
    </source>
</evidence>
<evidence type="ECO:0000256" key="8">
    <source>
        <dbReference type="PIRNR" id="PIRNR005096"/>
    </source>
</evidence>
<keyword evidence="10" id="KW-1185">Reference proteome</keyword>
<comment type="pathway">
    <text evidence="2 8">Carbohydrate metabolism; hexose metabolism.</text>
</comment>
<accession>A0ABV6ITG8</accession>
<dbReference type="Proteomes" id="UP001589789">
    <property type="component" value="Unassembled WGS sequence"/>
</dbReference>
<dbReference type="NCBIfam" id="NF008277">
    <property type="entry name" value="PRK11055.1"/>
    <property type="match status" value="1"/>
</dbReference>
<dbReference type="Gene3D" id="2.70.98.10">
    <property type="match status" value="1"/>
</dbReference>
<evidence type="ECO:0000256" key="3">
    <source>
        <dbReference type="ARBA" id="ARBA00006206"/>
    </source>
</evidence>
<dbReference type="InterPro" id="IPR015443">
    <property type="entry name" value="Aldose_1-epimerase"/>
</dbReference>
<dbReference type="EC" id="5.1.3.3" evidence="4 8"/>
<dbReference type="InterPro" id="IPR018052">
    <property type="entry name" value="Ald1_epimerase_CS"/>
</dbReference>
<comment type="catalytic activity">
    <reaction evidence="1 8">
        <text>alpha-D-glucose = beta-D-glucose</text>
        <dbReference type="Rhea" id="RHEA:10264"/>
        <dbReference type="ChEBI" id="CHEBI:15903"/>
        <dbReference type="ChEBI" id="CHEBI:17925"/>
        <dbReference type="EC" id="5.1.3.3"/>
    </reaction>
</comment>
<evidence type="ECO:0000256" key="7">
    <source>
        <dbReference type="ARBA" id="ARBA00023277"/>
    </source>
</evidence>
<dbReference type="InterPro" id="IPR014718">
    <property type="entry name" value="GH-type_carb-bd"/>
</dbReference>
<evidence type="ECO:0000256" key="1">
    <source>
        <dbReference type="ARBA" id="ARBA00001614"/>
    </source>
</evidence>
<sequence length="346" mass="37399">MQPDLAGLLADGTEVQRYVLEAEGLRATILTLGGVIARLEVPDRQGRMANVALGFRTPAEYAEPGPYFGALIGRYANRIARGRFTLDGRGHQLATNNGPNSLHGGAQGFDKRIWSVAEAGAGRLELALESRDGEEGYPGPLRVRVTYSAGAGRTLRIDYRAEAEAPTVLNLTNHSYWNLAGEGSGTALDHELQIMADHFTPVDATLIPTGELRAVEGTPFDFRTPVPIGARIRTEDPQLRIGQGYDHNWVLQGDGTEPRLCARLRDPASGRVLEVLTDQPGLQFYSGNLLDGTLVGPAGRLYRSGDGVALETQHFPDSPNQPGFPSTMLRPGEVFRSTTLLRFATG</sequence>
<dbReference type="InterPro" id="IPR011013">
    <property type="entry name" value="Gal_mutarotase_sf_dom"/>
</dbReference>
<reference evidence="9 10" key="1">
    <citation type="submission" date="2024-09" db="EMBL/GenBank/DDBJ databases">
        <authorList>
            <person name="Sun Q."/>
            <person name="Mori K."/>
        </authorList>
    </citation>
    <scope>NUCLEOTIDE SEQUENCE [LARGE SCALE GENOMIC DNA]</scope>
    <source>
        <strain evidence="9 10">CCM 7468</strain>
    </source>
</reference>
<dbReference type="InterPro" id="IPR047215">
    <property type="entry name" value="Galactose_mutarotase-like"/>
</dbReference>